<dbReference type="HAMAP" id="MF_00531">
    <property type="entry name" value="Ribosomal_uS19"/>
    <property type="match status" value="1"/>
</dbReference>
<keyword evidence="4" id="KW-0699">rRNA-binding</keyword>
<geneLocation type="chloroplast" evidence="6"/>
<keyword evidence="6" id="KW-0150">Chloroplast</keyword>
<comment type="similarity">
    <text evidence="1 4 5">Belongs to the universal ribosomal protein uS19 family.</text>
</comment>
<evidence type="ECO:0000256" key="1">
    <source>
        <dbReference type="ARBA" id="ARBA00007345"/>
    </source>
</evidence>
<dbReference type="Pfam" id="PF00203">
    <property type="entry name" value="Ribosomal_S19"/>
    <property type="match status" value="1"/>
</dbReference>
<evidence type="ECO:0000313" key="6">
    <source>
        <dbReference type="EMBL" id="AVX48103.1"/>
    </source>
</evidence>
<dbReference type="PANTHER" id="PTHR11880">
    <property type="entry name" value="RIBOSOMAL PROTEIN S19P FAMILY MEMBER"/>
    <property type="match status" value="1"/>
</dbReference>
<accession>A0A2R4PAM7</accession>
<comment type="function">
    <text evidence="4">Protein S19 forms a complex with S13 that binds strongly to the 16S ribosomal RNA.</text>
</comment>
<keyword evidence="2 4" id="KW-0689">Ribosomal protein</keyword>
<dbReference type="GO" id="GO:0009507">
    <property type="term" value="C:chloroplast"/>
    <property type="evidence" value="ECO:0007669"/>
    <property type="project" value="UniProtKB-SubCell"/>
</dbReference>
<name>A0A2R4PAM7_9LILI</name>
<dbReference type="AlphaFoldDB" id="A0A2R4PAM7"/>
<comment type="subcellular location">
    <subcellularLocation>
        <location evidence="4">Plastid</location>
        <location evidence="4">Chloroplast</location>
    </subcellularLocation>
</comment>
<dbReference type="EMBL" id="MG757197">
    <property type="protein sequence ID" value="AVX48103.1"/>
    <property type="molecule type" value="Genomic_DNA"/>
</dbReference>
<reference evidence="6" key="1">
    <citation type="journal article" date="2018" name="Genome Biol. Evol.">
        <title>Genome Reports: Contracted Genes and Dwarfed Plastome in Mycoheterotrophic Sciaphila thaidanica (Triuridaceae, Pandanales).</title>
        <authorList>
            <person name="Petersen G."/>
            <person name="Zervas A."/>
            <person name="Pedersen H.A.E."/>
            <person name="Seberg O."/>
        </authorList>
    </citation>
    <scope>NUCLEOTIDE SEQUENCE</scope>
</reference>
<dbReference type="PIRSF" id="PIRSF002144">
    <property type="entry name" value="Ribosomal_S19"/>
    <property type="match status" value="1"/>
</dbReference>
<protein>
    <recommendedName>
        <fullName evidence="4">Small ribosomal subunit protein uS19c</fullName>
    </recommendedName>
</protein>
<dbReference type="GO" id="GO:0000028">
    <property type="term" value="P:ribosomal small subunit assembly"/>
    <property type="evidence" value="ECO:0007669"/>
    <property type="project" value="TreeGrafter"/>
</dbReference>
<dbReference type="PANTHER" id="PTHR11880:SF8">
    <property type="entry name" value="SMALL RIBOSOMAL SUBUNIT PROTEIN US19M"/>
    <property type="match status" value="1"/>
</dbReference>
<organism evidence="6">
    <name type="scientific">Sciaphila thaidanica</name>
    <dbReference type="NCBI Taxonomy" id="2161793"/>
    <lineage>
        <taxon>Eukaryota</taxon>
        <taxon>Viridiplantae</taxon>
        <taxon>Streptophyta</taxon>
        <taxon>Embryophyta</taxon>
        <taxon>Tracheophyta</taxon>
        <taxon>Spermatophyta</taxon>
        <taxon>Magnoliopsida</taxon>
        <taxon>Liliopsida</taxon>
        <taxon>Pandanales</taxon>
        <taxon>Triuridaceae</taxon>
        <taxon>Sciaphila</taxon>
    </lineage>
</organism>
<dbReference type="InterPro" id="IPR023575">
    <property type="entry name" value="Ribosomal_uS19_SF"/>
</dbReference>
<dbReference type="SUPFAM" id="SSF54570">
    <property type="entry name" value="Ribosomal protein S19"/>
    <property type="match status" value="1"/>
</dbReference>
<evidence type="ECO:0000256" key="3">
    <source>
        <dbReference type="ARBA" id="ARBA00023274"/>
    </source>
</evidence>
<dbReference type="InterPro" id="IPR002222">
    <property type="entry name" value="Ribosomal_uS19"/>
</dbReference>
<keyword evidence="6" id="KW-0934">Plastid</keyword>
<sequence length="96" mass="11360">MKKSLNLRKKKKNILTNYSLLKIIKKCNPKKEIIITWYRAFLIVPFMMGNTISIYNGKGHLPIYIVDHMIEHKLGEFIPTRIASFHNSFLKKKKEL</sequence>
<evidence type="ECO:0000256" key="2">
    <source>
        <dbReference type="ARBA" id="ARBA00022980"/>
    </source>
</evidence>
<keyword evidence="3 4" id="KW-0687">Ribonucleoprotein</keyword>
<evidence type="ECO:0000256" key="5">
    <source>
        <dbReference type="RuleBase" id="RU003485"/>
    </source>
</evidence>
<evidence type="ECO:0000256" key="4">
    <source>
        <dbReference type="HAMAP-Rule" id="MF_00531"/>
    </source>
</evidence>
<keyword evidence="4" id="KW-0694">RNA-binding</keyword>
<dbReference type="GO" id="GO:0019843">
    <property type="term" value="F:rRNA binding"/>
    <property type="evidence" value="ECO:0007669"/>
    <property type="project" value="UniProtKB-UniRule"/>
</dbReference>
<gene>
    <name evidence="4 6" type="primary">rps19</name>
</gene>
<dbReference type="GO" id="GO:0005763">
    <property type="term" value="C:mitochondrial small ribosomal subunit"/>
    <property type="evidence" value="ECO:0007669"/>
    <property type="project" value="TreeGrafter"/>
</dbReference>
<dbReference type="GO" id="GO:0003735">
    <property type="term" value="F:structural constituent of ribosome"/>
    <property type="evidence" value="ECO:0007669"/>
    <property type="project" value="InterPro"/>
</dbReference>
<dbReference type="GO" id="GO:0006412">
    <property type="term" value="P:translation"/>
    <property type="evidence" value="ECO:0007669"/>
    <property type="project" value="UniProtKB-UniRule"/>
</dbReference>
<dbReference type="PRINTS" id="PR00975">
    <property type="entry name" value="RIBOSOMALS19"/>
</dbReference>
<proteinExistence type="inferred from homology"/>
<dbReference type="Gene3D" id="3.30.860.10">
    <property type="entry name" value="30s Ribosomal Protein S19, Chain A"/>
    <property type="match status" value="1"/>
</dbReference>